<evidence type="ECO:0000259" key="4">
    <source>
        <dbReference type="PROSITE" id="PS50987"/>
    </source>
</evidence>
<dbReference type="PANTHER" id="PTHR33154:SF33">
    <property type="entry name" value="TRANSCRIPTIONAL REPRESSOR SDPR"/>
    <property type="match status" value="1"/>
</dbReference>
<keyword evidence="6" id="KW-1185">Reference proteome</keyword>
<dbReference type="Pfam" id="PF01022">
    <property type="entry name" value="HTH_5"/>
    <property type="match status" value="1"/>
</dbReference>
<name>A0A2P2DY04_9LEPT</name>
<dbReference type="PROSITE" id="PS50987">
    <property type="entry name" value="HTH_ARSR_2"/>
    <property type="match status" value="1"/>
</dbReference>
<reference evidence="5 6" key="1">
    <citation type="submission" date="2018-02" db="EMBL/GenBank/DDBJ databases">
        <title>Novel Leptospira species isolated from soil and water in Japan.</title>
        <authorList>
            <person name="Nakao R."/>
            <person name="Masuzawa T."/>
        </authorList>
    </citation>
    <scope>NUCLEOTIDE SEQUENCE [LARGE SCALE GENOMIC DNA]</scope>
    <source>
        <strain evidence="5 6">YH101</strain>
    </source>
</reference>
<dbReference type="Gene3D" id="1.10.10.10">
    <property type="entry name" value="Winged helix-like DNA-binding domain superfamily/Winged helix DNA-binding domain"/>
    <property type="match status" value="1"/>
</dbReference>
<dbReference type="PANTHER" id="PTHR33154">
    <property type="entry name" value="TRANSCRIPTIONAL REGULATOR, ARSR FAMILY"/>
    <property type="match status" value="1"/>
</dbReference>
<gene>
    <name evidence="5" type="ORF">LPTSP4_09830</name>
</gene>
<accession>A0A2P2DY04</accession>
<keyword evidence="3" id="KW-0804">Transcription</keyword>
<sequence length="132" mass="14800">MTSRSKSNSEKRKDLAIDALNQVLDSKFLTALAEPSRIEVLKQVIRHGKADISELSEGMSLDRSVISRHLGILQEAGILIREKQGKHVLYQLDPGRAVQKFKMILNHLEELVAICCPPLEPNQIHSKRPNGN</sequence>
<dbReference type="OrthoDB" id="331171at2"/>
<evidence type="ECO:0000256" key="1">
    <source>
        <dbReference type="ARBA" id="ARBA00023015"/>
    </source>
</evidence>
<protein>
    <submittedName>
        <fullName evidence="5">ArsR family transcriptional regulator</fullName>
    </submittedName>
</protein>
<dbReference type="InterPro" id="IPR036388">
    <property type="entry name" value="WH-like_DNA-bd_sf"/>
</dbReference>
<dbReference type="GO" id="GO:0003700">
    <property type="term" value="F:DNA-binding transcription factor activity"/>
    <property type="evidence" value="ECO:0007669"/>
    <property type="project" value="InterPro"/>
</dbReference>
<dbReference type="NCBIfam" id="NF033788">
    <property type="entry name" value="HTH_metalloreg"/>
    <property type="match status" value="1"/>
</dbReference>
<evidence type="ECO:0000313" key="6">
    <source>
        <dbReference type="Proteomes" id="UP000245133"/>
    </source>
</evidence>
<evidence type="ECO:0000256" key="3">
    <source>
        <dbReference type="ARBA" id="ARBA00023163"/>
    </source>
</evidence>
<dbReference type="Proteomes" id="UP000245133">
    <property type="component" value="Unassembled WGS sequence"/>
</dbReference>
<dbReference type="GO" id="GO:0003677">
    <property type="term" value="F:DNA binding"/>
    <property type="evidence" value="ECO:0007669"/>
    <property type="project" value="UniProtKB-KW"/>
</dbReference>
<dbReference type="SMART" id="SM00418">
    <property type="entry name" value="HTH_ARSR"/>
    <property type="match status" value="1"/>
</dbReference>
<feature type="domain" description="HTH arsR-type" evidence="4">
    <location>
        <begin position="17"/>
        <end position="112"/>
    </location>
</feature>
<dbReference type="SUPFAM" id="SSF46785">
    <property type="entry name" value="Winged helix' DNA-binding domain"/>
    <property type="match status" value="1"/>
</dbReference>
<dbReference type="InterPro" id="IPR011991">
    <property type="entry name" value="ArsR-like_HTH"/>
</dbReference>
<keyword evidence="2" id="KW-0238">DNA-binding</keyword>
<organism evidence="5 6">
    <name type="scientific">Leptospira ryugenii</name>
    <dbReference type="NCBI Taxonomy" id="1917863"/>
    <lineage>
        <taxon>Bacteria</taxon>
        <taxon>Pseudomonadati</taxon>
        <taxon>Spirochaetota</taxon>
        <taxon>Spirochaetia</taxon>
        <taxon>Leptospirales</taxon>
        <taxon>Leptospiraceae</taxon>
        <taxon>Leptospira</taxon>
    </lineage>
</organism>
<proteinExistence type="predicted"/>
<keyword evidence="1" id="KW-0805">Transcription regulation</keyword>
<dbReference type="InterPro" id="IPR051081">
    <property type="entry name" value="HTH_MetalResp_TranReg"/>
</dbReference>
<dbReference type="CDD" id="cd00090">
    <property type="entry name" value="HTH_ARSR"/>
    <property type="match status" value="1"/>
</dbReference>
<comment type="caution">
    <text evidence="5">The sequence shown here is derived from an EMBL/GenBank/DDBJ whole genome shotgun (WGS) entry which is preliminary data.</text>
</comment>
<dbReference type="InterPro" id="IPR001845">
    <property type="entry name" value="HTH_ArsR_DNA-bd_dom"/>
</dbReference>
<dbReference type="PRINTS" id="PR00778">
    <property type="entry name" value="HTHARSR"/>
</dbReference>
<evidence type="ECO:0000256" key="2">
    <source>
        <dbReference type="ARBA" id="ARBA00023125"/>
    </source>
</evidence>
<dbReference type="RefSeq" id="WP_108974388.1">
    <property type="nucleotide sequence ID" value="NZ_BFBB01000003.1"/>
</dbReference>
<dbReference type="InterPro" id="IPR036390">
    <property type="entry name" value="WH_DNA-bd_sf"/>
</dbReference>
<dbReference type="AlphaFoldDB" id="A0A2P2DY04"/>
<dbReference type="EMBL" id="BFBB01000003">
    <property type="protein sequence ID" value="GBF49470.1"/>
    <property type="molecule type" value="Genomic_DNA"/>
</dbReference>
<evidence type="ECO:0000313" key="5">
    <source>
        <dbReference type="EMBL" id="GBF49470.1"/>
    </source>
</evidence>